<dbReference type="EMBL" id="JADKPV010000011">
    <property type="protein sequence ID" value="MBF4502291.1"/>
    <property type="molecule type" value="Genomic_DNA"/>
</dbReference>
<reference evidence="11" key="1">
    <citation type="submission" date="2020-11" db="EMBL/GenBank/DDBJ databases">
        <title>Multidrug resistant novel bacterium Savagea serpentis sp. nov., isolated from the scats of a vine snake (Ahaetulla nasuta).</title>
        <authorList>
            <person name="Venkata Ramana V."/>
            <person name="Vikas Patil S."/>
            <person name="Yogita Lugani V."/>
        </authorList>
    </citation>
    <scope>NUCLEOTIDE SEQUENCE</scope>
    <source>
        <strain evidence="11">SN6</strain>
    </source>
</reference>
<dbReference type="Pfam" id="PF01195">
    <property type="entry name" value="Pept_tRNA_hydro"/>
    <property type="match status" value="1"/>
</dbReference>
<dbReference type="RefSeq" id="WP_194563777.1">
    <property type="nucleotide sequence ID" value="NZ_JADKPV010000011.1"/>
</dbReference>
<evidence type="ECO:0000256" key="2">
    <source>
        <dbReference type="ARBA" id="ARBA00022555"/>
    </source>
</evidence>
<evidence type="ECO:0000256" key="3">
    <source>
        <dbReference type="ARBA" id="ARBA00022801"/>
    </source>
</evidence>
<comment type="similarity">
    <text evidence="5 8 10">Belongs to the PTH family.</text>
</comment>
<dbReference type="AlphaFoldDB" id="A0A8J7G8U3"/>
<protein>
    <recommendedName>
        <fullName evidence="7 8">Peptidyl-tRNA hydrolase</fullName>
        <shortName evidence="8">Pth</shortName>
        <ecNumber evidence="1 8">3.1.1.29</ecNumber>
    </recommendedName>
</protein>
<dbReference type="PROSITE" id="PS01195">
    <property type="entry name" value="PEPT_TRNA_HYDROL_1"/>
    <property type="match status" value="1"/>
</dbReference>
<dbReference type="NCBIfam" id="TIGR00447">
    <property type="entry name" value="pth"/>
    <property type="match status" value="1"/>
</dbReference>
<evidence type="ECO:0000313" key="12">
    <source>
        <dbReference type="Proteomes" id="UP000622653"/>
    </source>
</evidence>
<dbReference type="HAMAP" id="MF_00083">
    <property type="entry name" value="Pept_tRNA_hydro_bact"/>
    <property type="match status" value="1"/>
</dbReference>
<keyword evidence="12" id="KW-1185">Reference proteome</keyword>
<gene>
    <name evidence="8" type="primary">pth</name>
    <name evidence="11" type="ORF">IRY55_13065</name>
</gene>
<proteinExistence type="inferred from homology"/>
<dbReference type="PANTHER" id="PTHR17224">
    <property type="entry name" value="PEPTIDYL-TRNA HYDROLASE"/>
    <property type="match status" value="1"/>
</dbReference>
<comment type="function">
    <text evidence="8">Hydrolyzes ribosome-free peptidyl-tRNAs (with 1 or more amino acids incorporated), which drop off the ribosome during protein synthesis, or as a result of ribosome stalling.</text>
</comment>
<evidence type="ECO:0000256" key="4">
    <source>
        <dbReference type="ARBA" id="ARBA00022884"/>
    </source>
</evidence>
<dbReference type="SUPFAM" id="SSF53178">
    <property type="entry name" value="Peptidyl-tRNA hydrolase-like"/>
    <property type="match status" value="1"/>
</dbReference>
<comment type="subunit">
    <text evidence="8">Monomer.</text>
</comment>
<keyword evidence="3 8" id="KW-0378">Hydrolase</keyword>
<keyword evidence="4 8" id="KW-0694">RNA-binding</keyword>
<name>A0A8J7G8U3_9BACL</name>
<dbReference type="GO" id="GO:0006515">
    <property type="term" value="P:protein quality control for misfolded or incompletely synthesized proteins"/>
    <property type="evidence" value="ECO:0007669"/>
    <property type="project" value="UniProtKB-UniRule"/>
</dbReference>
<comment type="function">
    <text evidence="8">Catalyzes the release of premature peptidyl moieties from peptidyl-tRNA molecules trapped in stalled 50S ribosomal subunits, and thus maintains levels of free tRNAs and 50S ribosomes.</text>
</comment>
<dbReference type="Gene3D" id="3.40.50.1470">
    <property type="entry name" value="Peptidyl-tRNA hydrolase"/>
    <property type="match status" value="1"/>
</dbReference>
<comment type="subcellular location">
    <subcellularLocation>
        <location evidence="8">Cytoplasm</location>
    </subcellularLocation>
</comment>
<comment type="catalytic activity">
    <reaction evidence="6 8 9">
        <text>an N-acyl-L-alpha-aminoacyl-tRNA + H2O = an N-acyl-L-amino acid + a tRNA + H(+)</text>
        <dbReference type="Rhea" id="RHEA:54448"/>
        <dbReference type="Rhea" id="RHEA-COMP:10123"/>
        <dbReference type="Rhea" id="RHEA-COMP:13883"/>
        <dbReference type="ChEBI" id="CHEBI:15377"/>
        <dbReference type="ChEBI" id="CHEBI:15378"/>
        <dbReference type="ChEBI" id="CHEBI:59874"/>
        <dbReference type="ChEBI" id="CHEBI:78442"/>
        <dbReference type="ChEBI" id="CHEBI:138191"/>
        <dbReference type="EC" id="3.1.1.29"/>
    </reaction>
</comment>
<dbReference type="Proteomes" id="UP000622653">
    <property type="component" value="Unassembled WGS sequence"/>
</dbReference>
<feature type="binding site" evidence="8">
    <location>
        <position position="66"/>
    </location>
    <ligand>
        <name>tRNA</name>
        <dbReference type="ChEBI" id="CHEBI:17843"/>
    </ligand>
</feature>
<evidence type="ECO:0000256" key="8">
    <source>
        <dbReference type="HAMAP-Rule" id="MF_00083"/>
    </source>
</evidence>
<dbReference type="PROSITE" id="PS01196">
    <property type="entry name" value="PEPT_TRNA_HYDROL_2"/>
    <property type="match status" value="1"/>
</dbReference>
<keyword evidence="2 8" id="KW-0820">tRNA-binding</keyword>
<accession>A0A8J7G8U3</accession>
<dbReference type="EC" id="3.1.1.29" evidence="1 8"/>
<evidence type="ECO:0000256" key="6">
    <source>
        <dbReference type="ARBA" id="ARBA00048707"/>
    </source>
</evidence>
<feature type="site" description="Stabilizes the basic form of H active site to accept a proton" evidence="8">
    <location>
        <position position="91"/>
    </location>
</feature>
<evidence type="ECO:0000256" key="10">
    <source>
        <dbReference type="RuleBase" id="RU004320"/>
    </source>
</evidence>
<dbReference type="InterPro" id="IPR001328">
    <property type="entry name" value="Pept_tRNA_hydro"/>
</dbReference>
<feature type="binding site" evidence="8">
    <location>
        <position position="14"/>
    </location>
    <ligand>
        <name>tRNA</name>
        <dbReference type="ChEBI" id="CHEBI:17843"/>
    </ligand>
</feature>
<feature type="site" description="Discriminates between blocked and unblocked aminoacyl-tRNA" evidence="8">
    <location>
        <position position="9"/>
    </location>
</feature>
<dbReference type="PANTHER" id="PTHR17224:SF1">
    <property type="entry name" value="PEPTIDYL-TRNA HYDROLASE"/>
    <property type="match status" value="1"/>
</dbReference>
<dbReference type="CDD" id="cd00462">
    <property type="entry name" value="PTH"/>
    <property type="match status" value="1"/>
</dbReference>
<evidence type="ECO:0000256" key="1">
    <source>
        <dbReference type="ARBA" id="ARBA00013260"/>
    </source>
</evidence>
<dbReference type="GO" id="GO:0005737">
    <property type="term" value="C:cytoplasm"/>
    <property type="evidence" value="ECO:0007669"/>
    <property type="project" value="UniProtKB-SubCell"/>
</dbReference>
<organism evidence="11 12">
    <name type="scientific">Savagea serpentis</name>
    <dbReference type="NCBI Taxonomy" id="2785297"/>
    <lineage>
        <taxon>Bacteria</taxon>
        <taxon>Bacillati</taxon>
        <taxon>Bacillota</taxon>
        <taxon>Bacilli</taxon>
        <taxon>Bacillales</taxon>
        <taxon>Caryophanaceae</taxon>
        <taxon>Savagea</taxon>
    </lineage>
</organism>
<comment type="caution">
    <text evidence="11">The sequence shown here is derived from an EMBL/GenBank/DDBJ whole genome shotgun (WGS) entry which is preliminary data.</text>
</comment>
<evidence type="ECO:0000313" key="11">
    <source>
        <dbReference type="EMBL" id="MBF4502291.1"/>
    </source>
</evidence>
<evidence type="ECO:0000256" key="5">
    <source>
        <dbReference type="ARBA" id="ARBA00038063"/>
    </source>
</evidence>
<dbReference type="GO" id="GO:0072344">
    <property type="term" value="P:rescue of stalled ribosome"/>
    <property type="evidence" value="ECO:0007669"/>
    <property type="project" value="UniProtKB-UniRule"/>
</dbReference>
<evidence type="ECO:0000256" key="7">
    <source>
        <dbReference type="ARBA" id="ARBA00050038"/>
    </source>
</evidence>
<evidence type="ECO:0000256" key="9">
    <source>
        <dbReference type="RuleBase" id="RU000673"/>
    </source>
</evidence>
<dbReference type="GO" id="GO:0000049">
    <property type="term" value="F:tRNA binding"/>
    <property type="evidence" value="ECO:0007669"/>
    <property type="project" value="UniProtKB-UniRule"/>
</dbReference>
<keyword evidence="8" id="KW-0963">Cytoplasm</keyword>
<dbReference type="InterPro" id="IPR036416">
    <property type="entry name" value="Pept_tRNA_hydro_sf"/>
</dbReference>
<sequence>MKIIVGLGNPGTRYEKTRHNIGFRVIDELSSRWNVSLNQSKFKGLYTTYHHSSGKVILVQPLTFMNLSGECVRPLADYFNVPLENITVLYDDLDLPLGRLRLRQRGSAGGHNGIKSLIQHFGSEKFNRVRIGIDRPTNGMNIADYVLAPFSKEEERIVEEIIQLSADACEAWLDMPFLEVMNEFNQK</sequence>
<dbReference type="GO" id="GO:0004045">
    <property type="term" value="F:peptidyl-tRNA hydrolase activity"/>
    <property type="evidence" value="ECO:0007669"/>
    <property type="project" value="UniProtKB-UniRule"/>
</dbReference>
<dbReference type="FunFam" id="3.40.50.1470:FF:000001">
    <property type="entry name" value="Peptidyl-tRNA hydrolase"/>
    <property type="match status" value="1"/>
</dbReference>
<feature type="active site" description="Proton acceptor" evidence="8">
    <location>
        <position position="19"/>
    </location>
</feature>
<dbReference type="InterPro" id="IPR018171">
    <property type="entry name" value="Pept_tRNA_hydro_CS"/>
</dbReference>
<feature type="binding site" evidence="8">
    <location>
        <position position="64"/>
    </location>
    <ligand>
        <name>tRNA</name>
        <dbReference type="ChEBI" id="CHEBI:17843"/>
    </ligand>
</feature>
<feature type="binding site" evidence="8">
    <location>
        <position position="112"/>
    </location>
    <ligand>
        <name>tRNA</name>
        <dbReference type="ChEBI" id="CHEBI:17843"/>
    </ligand>
</feature>